<dbReference type="Pfam" id="PF01108">
    <property type="entry name" value="Tissue_fac"/>
    <property type="match status" value="1"/>
</dbReference>
<dbReference type="PANTHER" id="PTHR20859:SF22">
    <property type="entry name" value="TISSUE FACTOR"/>
    <property type="match status" value="1"/>
</dbReference>
<evidence type="ECO:0000313" key="21">
    <source>
        <dbReference type="EMBL" id="KAK1790669.1"/>
    </source>
</evidence>
<evidence type="ECO:0000256" key="6">
    <source>
        <dbReference type="ARBA" id="ARBA00022692"/>
    </source>
</evidence>
<evidence type="ECO:0000259" key="20">
    <source>
        <dbReference type="Pfam" id="PF09294"/>
    </source>
</evidence>
<feature type="chain" id="PRO_5042065228" description="Tissue factor" evidence="18">
    <location>
        <begin position="21"/>
        <end position="286"/>
    </location>
</feature>
<dbReference type="PANTHER" id="PTHR20859">
    <property type="entry name" value="INTERFERON/INTERLEUKIN RECEPTOR"/>
    <property type="match status" value="1"/>
</dbReference>
<protein>
    <recommendedName>
        <fullName evidence="5">Tissue factor</fullName>
    </recommendedName>
    <alternativeName>
        <fullName evidence="16">Coagulation factor III</fullName>
    </alternativeName>
</protein>
<evidence type="ECO:0000256" key="4">
    <source>
        <dbReference type="ARBA" id="ARBA00011184"/>
    </source>
</evidence>
<evidence type="ECO:0000313" key="22">
    <source>
        <dbReference type="Proteomes" id="UP001239994"/>
    </source>
</evidence>
<keyword evidence="22" id="KW-1185">Reference proteome</keyword>
<evidence type="ECO:0000256" key="18">
    <source>
        <dbReference type="SAM" id="SignalP"/>
    </source>
</evidence>
<dbReference type="SUPFAM" id="SSF49265">
    <property type="entry name" value="Fibronectin type III"/>
    <property type="match status" value="2"/>
</dbReference>
<gene>
    <name evidence="21" type="ORF">P4O66_014530</name>
</gene>
<evidence type="ECO:0000256" key="9">
    <source>
        <dbReference type="ARBA" id="ARBA00022989"/>
    </source>
</evidence>
<dbReference type="FunFam" id="2.60.40.10:FF:000746">
    <property type="entry name" value="Tissue factor"/>
    <property type="match status" value="1"/>
</dbReference>
<comment type="caution">
    <text evidence="21">The sequence shown here is derived from an EMBL/GenBank/DDBJ whole genome shotgun (WGS) entry which is preliminary data.</text>
</comment>
<dbReference type="InterPro" id="IPR036116">
    <property type="entry name" value="FN3_sf"/>
</dbReference>
<dbReference type="InterPro" id="IPR013783">
    <property type="entry name" value="Ig-like_fold"/>
</dbReference>
<feature type="transmembrane region" description="Helical" evidence="17">
    <location>
        <begin position="241"/>
        <end position="268"/>
    </location>
</feature>
<evidence type="ECO:0000256" key="16">
    <source>
        <dbReference type="ARBA" id="ARBA00031171"/>
    </source>
</evidence>
<accession>A0AAD9DS36</accession>
<feature type="domain" description="Interferon/interleukin receptor" evidence="20">
    <location>
        <begin position="124"/>
        <end position="230"/>
    </location>
</feature>
<evidence type="ECO:0000256" key="17">
    <source>
        <dbReference type="SAM" id="Phobius"/>
    </source>
</evidence>
<comment type="function">
    <text evidence="1">Initiates blood coagulation by forming a complex with circulating factor VII or VIIa. The [TF:VIIa] complex activates factors IX or X by specific limited proteolysis. TF plays a role in normal hemostasis by initiating the cell-surface assembly and propagation of the coagulation protease cascade.</text>
</comment>
<sequence>MNSMSVLFFLLFNFFGTSSASKDYLPRAKNVTWASHNFKTILRWGPKPFNYTHTVEFSKVGKDKQRNPHCIRSTETACDLTNELRDLKSSYMADVLTEPLVGQGMDLVELPYTQSKKFCPYSDTVIGKPDFRIKINENKTIVIYIRDQLTALYKDGRHLTLRDIFKEHLKYKIIYSRARSTGKTEMIVDQNKVELNELDKGESYCFSVAAYIPSRRGRKETGKWSPPKCSPAKEGSLIEEYGLWTIGVGSLVVMSLLIIAIIIVVTCCKRVCGYKPGKEKQVVSHV</sequence>
<evidence type="ECO:0000256" key="15">
    <source>
        <dbReference type="ARBA" id="ARBA00023288"/>
    </source>
</evidence>
<dbReference type="InterPro" id="IPR001187">
    <property type="entry name" value="Tissue_factor"/>
</dbReference>
<evidence type="ECO:0000256" key="14">
    <source>
        <dbReference type="ARBA" id="ARBA00023180"/>
    </source>
</evidence>
<keyword evidence="14" id="KW-0325">Glycoprotein</keyword>
<evidence type="ECO:0000256" key="7">
    <source>
        <dbReference type="ARBA" id="ARBA00022696"/>
    </source>
</evidence>
<keyword evidence="8 18" id="KW-0732">Signal</keyword>
<dbReference type="Proteomes" id="UP001239994">
    <property type="component" value="Unassembled WGS sequence"/>
</dbReference>
<comment type="similarity">
    <text evidence="3">Belongs to the tissue factor family.</text>
</comment>
<feature type="domain" description="Fibronectin type-III" evidence="19">
    <location>
        <begin position="8"/>
        <end position="98"/>
    </location>
</feature>
<dbReference type="InterPro" id="IPR003961">
    <property type="entry name" value="FN3_dom"/>
</dbReference>
<name>A0AAD9DS36_9TELE</name>
<keyword evidence="11 17" id="KW-0472">Membrane</keyword>
<evidence type="ECO:0000256" key="11">
    <source>
        <dbReference type="ARBA" id="ARBA00023136"/>
    </source>
</evidence>
<keyword evidence="7" id="KW-0356">Hemostasis</keyword>
<keyword evidence="12" id="KW-0564">Palmitate</keyword>
<dbReference type="GO" id="GO:0004896">
    <property type="term" value="F:cytokine receptor activity"/>
    <property type="evidence" value="ECO:0007669"/>
    <property type="project" value="TreeGrafter"/>
</dbReference>
<keyword evidence="15" id="KW-0449">Lipoprotein</keyword>
<dbReference type="AlphaFoldDB" id="A0AAD9DS36"/>
<organism evidence="21 22">
    <name type="scientific">Electrophorus voltai</name>
    <dbReference type="NCBI Taxonomy" id="2609070"/>
    <lineage>
        <taxon>Eukaryota</taxon>
        <taxon>Metazoa</taxon>
        <taxon>Chordata</taxon>
        <taxon>Craniata</taxon>
        <taxon>Vertebrata</taxon>
        <taxon>Euteleostomi</taxon>
        <taxon>Actinopterygii</taxon>
        <taxon>Neopterygii</taxon>
        <taxon>Teleostei</taxon>
        <taxon>Ostariophysi</taxon>
        <taxon>Gymnotiformes</taxon>
        <taxon>Gymnotoidei</taxon>
        <taxon>Gymnotidae</taxon>
        <taxon>Electrophorus</taxon>
    </lineage>
</organism>
<dbReference type="Gene3D" id="2.60.40.10">
    <property type="entry name" value="Immunoglobulins"/>
    <property type="match status" value="2"/>
</dbReference>
<feature type="signal peptide" evidence="18">
    <location>
        <begin position="1"/>
        <end position="20"/>
    </location>
</feature>
<evidence type="ECO:0000256" key="3">
    <source>
        <dbReference type="ARBA" id="ARBA00009197"/>
    </source>
</evidence>
<dbReference type="PRINTS" id="PR00346">
    <property type="entry name" value="TISSUEFACTOR"/>
</dbReference>
<keyword evidence="13" id="KW-1015">Disulfide bond</keyword>
<comment type="subunit">
    <text evidence="4">Interacts with HSPE; the interaction, inhibited by heparin, promotes the generation of activated factor X and activates coagulation in the presence of activated factor VII.</text>
</comment>
<proteinExistence type="inferred from homology"/>
<evidence type="ECO:0000256" key="13">
    <source>
        <dbReference type="ARBA" id="ARBA00023157"/>
    </source>
</evidence>
<keyword evidence="10" id="KW-0094">Blood coagulation</keyword>
<dbReference type="InterPro" id="IPR015373">
    <property type="entry name" value="Interferon/interleukin_rcp_dom"/>
</dbReference>
<evidence type="ECO:0000259" key="19">
    <source>
        <dbReference type="Pfam" id="PF01108"/>
    </source>
</evidence>
<keyword evidence="6 17" id="KW-0812">Transmembrane</keyword>
<evidence type="ECO:0000256" key="12">
    <source>
        <dbReference type="ARBA" id="ARBA00023139"/>
    </source>
</evidence>
<dbReference type="InterPro" id="IPR050650">
    <property type="entry name" value="Type-II_Cytokine-TF_Rcpt"/>
</dbReference>
<reference evidence="21" key="1">
    <citation type="submission" date="2023-03" db="EMBL/GenBank/DDBJ databases">
        <title>Electrophorus voltai genome.</title>
        <authorList>
            <person name="Bian C."/>
        </authorList>
    </citation>
    <scope>NUCLEOTIDE SEQUENCE</scope>
    <source>
        <strain evidence="21">CB-2022</strain>
        <tissue evidence="21">Muscle</tissue>
    </source>
</reference>
<comment type="subcellular location">
    <subcellularLocation>
        <location evidence="2">Membrane</location>
        <topology evidence="2">Single-pass type I membrane protein</topology>
    </subcellularLocation>
</comment>
<evidence type="ECO:0000256" key="1">
    <source>
        <dbReference type="ARBA" id="ARBA00002201"/>
    </source>
</evidence>
<evidence type="ECO:0000256" key="5">
    <source>
        <dbReference type="ARBA" id="ARBA00018722"/>
    </source>
</evidence>
<dbReference type="GO" id="GO:0005886">
    <property type="term" value="C:plasma membrane"/>
    <property type="evidence" value="ECO:0007669"/>
    <property type="project" value="TreeGrafter"/>
</dbReference>
<evidence type="ECO:0000256" key="8">
    <source>
        <dbReference type="ARBA" id="ARBA00022729"/>
    </source>
</evidence>
<evidence type="ECO:0000256" key="2">
    <source>
        <dbReference type="ARBA" id="ARBA00004479"/>
    </source>
</evidence>
<evidence type="ECO:0000256" key="10">
    <source>
        <dbReference type="ARBA" id="ARBA00023084"/>
    </source>
</evidence>
<keyword evidence="9 17" id="KW-1133">Transmembrane helix</keyword>
<dbReference type="GO" id="GO:0007596">
    <property type="term" value="P:blood coagulation"/>
    <property type="evidence" value="ECO:0007669"/>
    <property type="project" value="UniProtKB-KW"/>
</dbReference>
<dbReference type="EMBL" id="JAROKS010000021">
    <property type="protein sequence ID" value="KAK1790669.1"/>
    <property type="molecule type" value="Genomic_DNA"/>
</dbReference>
<dbReference type="Pfam" id="PF09294">
    <property type="entry name" value="Interfer-bind"/>
    <property type="match status" value="1"/>
</dbReference>